<dbReference type="AlphaFoldDB" id="A0AA39I8K9"/>
<evidence type="ECO:0000313" key="3">
    <source>
        <dbReference type="Proteomes" id="UP001175271"/>
    </source>
</evidence>
<evidence type="ECO:0000313" key="2">
    <source>
        <dbReference type="EMBL" id="KAK0419812.1"/>
    </source>
</evidence>
<dbReference type="EMBL" id="JAUCMV010000002">
    <property type="protein sequence ID" value="KAK0419812.1"/>
    <property type="molecule type" value="Genomic_DNA"/>
</dbReference>
<comment type="caution">
    <text evidence="2">The sequence shown here is derived from an EMBL/GenBank/DDBJ whole genome shotgun (WGS) entry which is preliminary data.</text>
</comment>
<name>A0AA39I8K9_9BILA</name>
<reference evidence="2" key="1">
    <citation type="submission" date="2023-06" db="EMBL/GenBank/DDBJ databases">
        <title>Genomic analysis of the entomopathogenic nematode Steinernema hermaphroditum.</title>
        <authorList>
            <person name="Schwarz E.M."/>
            <person name="Heppert J.K."/>
            <person name="Baniya A."/>
            <person name="Schwartz H.T."/>
            <person name="Tan C.-H."/>
            <person name="Antoshechkin I."/>
            <person name="Sternberg P.W."/>
            <person name="Goodrich-Blair H."/>
            <person name="Dillman A.R."/>
        </authorList>
    </citation>
    <scope>NUCLEOTIDE SEQUENCE</scope>
    <source>
        <strain evidence="2">PS9179</strain>
        <tissue evidence="2">Whole animal</tissue>
    </source>
</reference>
<proteinExistence type="predicted"/>
<gene>
    <name evidence="2" type="ORF">QR680_014334</name>
</gene>
<keyword evidence="1" id="KW-0812">Transmembrane</keyword>
<sequence>MKKVVEIVQLWDGEKQHRVDNEWWLILLMTCLAMCIAFNVTVISVRYWCSRKRDKAMCTDILDIVEEKWHLEDEMNALIALNKSVHQSIPQGMTPISS</sequence>
<keyword evidence="3" id="KW-1185">Reference proteome</keyword>
<dbReference type="Proteomes" id="UP001175271">
    <property type="component" value="Unassembled WGS sequence"/>
</dbReference>
<organism evidence="2 3">
    <name type="scientific">Steinernema hermaphroditum</name>
    <dbReference type="NCBI Taxonomy" id="289476"/>
    <lineage>
        <taxon>Eukaryota</taxon>
        <taxon>Metazoa</taxon>
        <taxon>Ecdysozoa</taxon>
        <taxon>Nematoda</taxon>
        <taxon>Chromadorea</taxon>
        <taxon>Rhabditida</taxon>
        <taxon>Tylenchina</taxon>
        <taxon>Panagrolaimomorpha</taxon>
        <taxon>Strongyloidoidea</taxon>
        <taxon>Steinernematidae</taxon>
        <taxon>Steinernema</taxon>
    </lineage>
</organism>
<evidence type="ECO:0000256" key="1">
    <source>
        <dbReference type="SAM" id="Phobius"/>
    </source>
</evidence>
<feature type="transmembrane region" description="Helical" evidence="1">
    <location>
        <begin position="23"/>
        <end position="45"/>
    </location>
</feature>
<keyword evidence="1" id="KW-1133">Transmembrane helix</keyword>
<keyword evidence="1" id="KW-0472">Membrane</keyword>
<accession>A0AA39I8K9</accession>
<protein>
    <submittedName>
        <fullName evidence="2">Uncharacterized protein</fullName>
    </submittedName>
</protein>